<comment type="caution">
    <text evidence="2">The sequence shown here is derived from an EMBL/GenBank/DDBJ whole genome shotgun (WGS) entry which is preliminary data.</text>
</comment>
<name>A0A4U3LMX7_ENTFL</name>
<reference evidence="2 3" key="1">
    <citation type="submission" date="2019-02" db="EMBL/GenBank/DDBJ databases">
        <title>Bacteria dissemination in different level of health care in South Africa: the effectiveness of infections prevention and control.</title>
        <authorList>
            <person name="Shobo C."/>
            <person name="Amoako D.G."/>
            <person name="Allam M."/>
            <person name="Ismail A."/>
            <person name="Bester L.A."/>
            <person name="Essack S.Y."/>
        </authorList>
    </citation>
    <scope>NUCLEOTIDE SEQUENCE [LARGE SCALE GENOMIC DNA]</scope>
    <source>
        <strain evidence="2 3">2SIL2</strain>
    </source>
</reference>
<dbReference type="Pfam" id="PF16874">
    <property type="entry name" value="Glyco_hydro_36C"/>
    <property type="match status" value="1"/>
</dbReference>
<protein>
    <submittedName>
        <fullName evidence="2">Alpha-galactosidase</fullName>
    </submittedName>
</protein>
<sequence>ERPFEGNDTAWMFVSKDQTEAMVFYFRVLAEAAHPLVTLKLAGLAEEAIYQMEDVTFAGDELMNLGFYIDSELHGDYATQRFYLKQI</sequence>
<accession>A0A4U3LMX7</accession>
<dbReference type="Proteomes" id="UP000305511">
    <property type="component" value="Unassembled WGS sequence"/>
</dbReference>
<dbReference type="InterPro" id="IPR031705">
    <property type="entry name" value="Glyco_hydro_36_C"/>
</dbReference>
<feature type="domain" description="Glycosyl hydrolase family 36 C-terminal" evidence="1">
    <location>
        <begin position="9"/>
        <end position="84"/>
    </location>
</feature>
<evidence type="ECO:0000313" key="2">
    <source>
        <dbReference type="EMBL" id="TKK75866.1"/>
    </source>
</evidence>
<dbReference type="EMBL" id="SIYF01000361">
    <property type="protein sequence ID" value="TKK75866.1"/>
    <property type="molecule type" value="Genomic_DNA"/>
</dbReference>
<evidence type="ECO:0000313" key="3">
    <source>
        <dbReference type="Proteomes" id="UP000305511"/>
    </source>
</evidence>
<gene>
    <name evidence="2" type="ORF">EY666_13475</name>
</gene>
<proteinExistence type="predicted"/>
<dbReference type="InterPro" id="IPR013780">
    <property type="entry name" value="Glyco_hydro_b"/>
</dbReference>
<evidence type="ECO:0000259" key="1">
    <source>
        <dbReference type="Pfam" id="PF16874"/>
    </source>
</evidence>
<organism evidence="2 3">
    <name type="scientific">Enterococcus faecalis</name>
    <name type="common">Streptococcus faecalis</name>
    <dbReference type="NCBI Taxonomy" id="1351"/>
    <lineage>
        <taxon>Bacteria</taxon>
        <taxon>Bacillati</taxon>
        <taxon>Bacillota</taxon>
        <taxon>Bacilli</taxon>
        <taxon>Lactobacillales</taxon>
        <taxon>Enterococcaceae</taxon>
        <taxon>Enterococcus</taxon>
    </lineage>
</organism>
<dbReference type="Gene3D" id="2.60.40.1180">
    <property type="entry name" value="Golgi alpha-mannosidase II"/>
    <property type="match status" value="1"/>
</dbReference>
<dbReference type="RefSeq" id="WP_170965571.1">
    <property type="nucleotide sequence ID" value="NZ_SIYF01000361.1"/>
</dbReference>
<dbReference type="AlphaFoldDB" id="A0A4U3LMX7"/>
<feature type="non-terminal residue" evidence="2">
    <location>
        <position position="1"/>
    </location>
</feature>